<feature type="transmembrane region" description="Helical" evidence="1">
    <location>
        <begin position="94"/>
        <end position="113"/>
    </location>
</feature>
<keyword evidence="1" id="KW-0812">Transmembrane</keyword>
<reference evidence="2" key="1">
    <citation type="journal article" date="2014" name="Front. Microbiol.">
        <title>High frequency of phylogenetically diverse reductive dehalogenase-homologous genes in deep subseafloor sedimentary metagenomes.</title>
        <authorList>
            <person name="Kawai M."/>
            <person name="Futagami T."/>
            <person name="Toyoda A."/>
            <person name="Takaki Y."/>
            <person name="Nishi S."/>
            <person name="Hori S."/>
            <person name="Arai W."/>
            <person name="Tsubouchi T."/>
            <person name="Morono Y."/>
            <person name="Uchiyama I."/>
            <person name="Ito T."/>
            <person name="Fujiyama A."/>
            <person name="Inagaki F."/>
            <person name="Takami H."/>
        </authorList>
    </citation>
    <scope>NUCLEOTIDE SEQUENCE</scope>
    <source>
        <strain evidence="2">Expedition CK06-06</strain>
    </source>
</reference>
<feature type="transmembrane region" description="Helical" evidence="1">
    <location>
        <begin position="6"/>
        <end position="24"/>
    </location>
</feature>
<keyword evidence="1" id="KW-0472">Membrane</keyword>
<feature type="transmembrane region" description="Helical" evidence="1">
    <location>
        <begin position="33"/>
        <end position="52"/>
    </location>
</feature>
<dbReference type="AlphaFoldDB" id="X1JCV9"/>
<accession>X1JCV9</accession>
<evidence type="ECO:0000256" key="1">
    <source>
        <dbReference type="SAM" id="Phobius"/>
    </source>
</evidence>
<feature type="non-terminal residue" evidence="2">
    <location>
        <position position="1"/>
    </location>
</feature>
<evidence type="ECO:0000313" key="2">
    <source>
        <dbReference type="EMBL" id="GAH67588.1"/>
    </source>
</evidence>
<protein>
    <submittedName>
        <fullName evidence="2">Uncharacterized protein</fullName>
    </submittedName>
</protein>
<proteinExistence type="predicted"/>
<gene>
    <name evidence="2" type="ORF">S03H2_41130</name>
</gene>
<sequence length="116" mass="12955">GLRPGHWVGIPILLMAFPLGYLLLRAPEFNRPFLYYVQIGTMLVWLIVLFLVDYVFEYDFRQTQWMVISFVVLAFAGMGGMIGIAALAGRGWTISAIILFLIAAVLGFVQRAVTGI</sequence>
<dbReference type="EMBL" id="BARU01025535">
    <property type="protein sequence ID" value="GAH67588.1"/>
    <property type="molecule type" value="Genomic_DNA"/>
</dbReference>
<name>X1JCV9_9ZZZZ</name>
<feature type="transmembrane region" description="Helical" evidence="1">
    <location>
        <begin position="64"/>
        <end position="87"/>
    </location>
</feature>
<organism evidence="2">
    <name type="scientific">marine sediment metagenome</name>
    <dbReference type="NCBI Taxonomy" id="412755"/>
    <lineage>
        <taxon>unclassified sequences</taxon>
        <taxon>metagenomes</taxon>
        <taxon>ecological metagenomes</taxon>
    </lineage>
</organism>
<keyword evidence="1" id="KW-1133">Transmembrane helix</keyword>
<comment type="caution">
    <text evidence="2">The sequence shown here is derived from an EMBL/GenBank/DDBJ whole genome shotgun (WGS) entry which is preliminary data.</text>
</comment>